<dbReference type="PANTHER" id="PTHR43022:SF1">
    <property type="entry name" value="PROTEIN SMF"/>
    <property type="match status" value="1"/>
</dbReference>
<organism evidence="5 6">
    <name type="scientific">Pandoraea communis</name>
    <dbReference type="NCBI Taxonomy" id="2508297"/>
    <lineage>
        <taxon>Bacteria</taxon>
        <taxon>Pseudomonadati</taxon>
        <taxon>Pseudomonadota</taxon>
        <taxon>Betaproteobacteria</taxon>
        <taxon>Burkholderiales</taxon>
        <taxon>Burkholderiaceae</taxon>
        <taxon>Pandoraea</taxon>
    </lineage>
</organism>
<name>A0A5E4S6L4_9BURK</name>
<evidence type="ECO:0000259" key="3">
    <source>
        <dbReference type="Pfam" id="PF02481"/>
    </source>
</evidence>
<keyword evidence="6" id="KW-1185">Reference proteome</keyword>
<sequence length="479" mass="49093">MKNFSIAPLSALAAGDTLPARNARSDALSDALSDACSGAIAGVAADGAADESPPFTPNSDQIGADGSEIKDWLRLCHTPGVPPAAVRRLLAAFGPPEAVFRAPRRDLAHVVPNDVVTRLLAPVCADLAAQIAHTIDWASRPGCAVVTLSEPAYPRALLTLGDAPPILYCRGDIGLPNRAGNMAAALVGSRRATPQGRDNARHFARVLGQAGVTVVSGLAAGIDAAAHEGALETAGCTCAVVGTGADIVYPARHRALAGRVAERGLLISAFPIGTPPRPDHFPRRNRLIAALTRCTVVVEAATHSGSLITARLAGELGRDVLAIPGSIHAPQSQGCHTLIRDGATLVTSPEDVFEALGIVPLAAKADTRRSGEGHARPPGQRRAPRGPQAAGPVDVDSDGNAHGLPTVHPTVTASANMPPDVTAVVEALGYDPVSADTLCERTGMGAGAVLAHLSVLELDGRIARLPGGRFVRLTAQGAR</sequence>
<feature type="domain" description="DprA winged helix" evidence="4">
    <location>
        <begin position="412"/>
        <end position="468"/>
    </location>
</feature>
<reference evidence="5 6" key="1">
    <citation type="submission" date="2019-08" db="EMBL/GenBank/DDBJ databases">
        <authorList>
            <person name="Peeters C."/>
        </authorList>
    </citation>
    <scope>NUCLEOTIDE SEQUENCE [LARGE SCALE GENOMIC DNA]</scope>
    <source>
        <strain evidence="5 6">LMG 31111</strain>
    </source>
</reference>
<gene>
    <name evidence="5" type="ORF">PCO31111_00630</name>
</gene>
<dbReference type="NCBIfam" id="TIGR00732">
    <property type="entry name" value="dprA"/>
    <property type="match status" value="1"/>
</dbReference>
<dbReference type="InterPro" id="IPR057666">
    <property type="entry name" value="DrpA_SLOG"/>
</dbReference>
<dbReference type="Pfam" id="PF02481">
    <property type="entry name" value="DNA_processg_A"/>
    <property type="match status" value="1"/>
</dbReference>
<dbReference type="EMBL" id="CABPSE010000001">
    <property type="protein sequence ID" value="VVD71220.1"/>
    <property type="molecule type" value="Genomic_DNA"/>
</dbReference>
<dbReference type="PANTHER" id="PTHR43022">
    <property type="entry name" value="PROTEIN SMF"/>
    <property type="match status" value="1"/>
</dbReference>
<dbReference type="InterPro" id="IPR036390">
    <property type="entry name" value="WH_DNA-bd_sf"/>
</dbReference>
<comment type="similarity">
    <text evidence="1">Belongs to the DprA/Smf family.</text>
</comment>
<evidence type="ECO:0000313" key="5">
    <source>
        <dbReference type="EMBL" id="VVD71220.1"/>
    </source>
</evidence>
<proteinExistence type="inferred from homology"/>
<dbReference type="InterPro" id="IPR041614">
    <property type="entry name" value="DprA_WH"/>
</dbReference>
<feature type="compositionally biased region" description="Basic and acidic residues" evidence="2">
    <location>
        <begin position="365"/>
        <end position="375"/>
    </location>
</feature>
<feature type="domain" description="Smf/DprA SLOG" evidence="3">
    <location>
        <begin position="145"/>
        <end position="356"/>
    </location>
</feature>
<protein>
    <submittedName>
        <fullName evidence="5">SMF protein</fullName>
    </submittedName>
</protein>
<dbReference type="InterPro" id="IPR003488">
    <property type="entry name" value="DprA"/>
</dbReference>
<dbReference type="GO" id="GO:0009294">
    <property type="term" value="P:DNA-mediated transformation"/>
    <property type="evidence" value="ECO:0007669"/>
    <property type="project" value="InterPro"/>
</dbReference>
<accession>A0A5E4S6L4</accession>
<feature type="compositionally biased region" description="Low complexity" evidence="2">
    <location>
        <begin position="376"/>
        <end position="392"/>
    </location>
</feature>
<dbReference type="RefSeq" id="WP_150583600.1">
    <property type="nucleotide sequence ID" value="NZ_CABPSE010000001.1"/>
</dbReference>
<dbReference type="Proteomes" id="UP000383971">
    <property type="component" value="Unassembled WGS sequence"/>
</dbReference>
<dbReference type="InterPro" id="IPR036388">
    <property type="entry name" value="WH-like_DNA-bd_sf"/>
</dbReference>
<dbReference type="AlphaFoldDB" id="A0A5E4S6L4"/>
<evidence type="ECO:0000259" key="4">
    <source>
        <dbReference type="Pfam" id="PF17782"/>
    </source>
</evidence>
<dbReference type="SUPFAM" id="SSF46785">
    <property type="entry name" value="Winged helix' DNA-binding domain"/>
    <property type="match status" value="1"/>
</dbReference>
<evidence type="ECO:0000313" key="6">
    <source>
        <dbReference type="Proteomes" id="UP000383971"/>
    </source>
</evidence>
<dbReference type="SUPFAM" id="SSF102405">
    <property type="entry name" value="MCP/YpsA-like"/>
    <property type="match status" value="1"/>
</dbReference>
<dbReference type="Gene3D" id="1.10.10.10">
    <property type="entry name" value="Winged helix-like DNA-binding domain superfamily/Winged helix DNA-binding domain"/>
    <property type="match status" value="1"/>
</dbReference>
<evidence type="ECO:0000256" key="2">
    <source>
        <dbReference type="SAM" id="MobiDB-lite"/>
    </source>
</evidence>
<dbReference type="Pfam" id="PF17782">
    <property type="entry name" value="WHD_DprA"/>
    <property type="match status" value="1"/>
</dbReference>
<feature type="region of interest" description="Disordered" evidence="2">
    <location>
        <begin position="364"/>
        <end position="416"/>
    </location>
</feature>
<evidence type="ECO:0000256" key="1">
    <source>
        <dbReference type="ARBA" id="ARBA00006525"/>
    </source>
</evidence>
<dbReference type="Gene3D" id="3.40.50.450">
    <property type="match status" value="1"/>
</dbReference>